<dbReference type="EMBL" id="JAKREW010000011">
    <property type="protein sequence ID" value="MCG7506024.1"/>
    <property type="molecule type" value="Genomic_DNA"/>
</dbReference>
<dbReference type="Proteomes" id="UP001201701">
    <property type="component" value="Unassembled WGS sequence"/>
</dbReference>
<dbReference type="CDD" id="cd00293">
    <property type="entry name" value="USP-like"/>
    <property type="match status" value="1"/>
</dbReference>
<comment type="similarity">
    <text evidence="1">Belongs to the universal stress protein A family.</text>
</comment>
<dbReference type="SUPFAM" id="SSF52402">
    <property type="entry name" value="Adenine nucleotide alpha hydrolases-like"/>
    <property type="match status" value="2"/>
</dbReference>
<dbReference type="PANTHER" id="PTHR46268:SF15">
    <property type="entry name" value="UNIVERSAL STRESS PROTEIN HP_0031"/>
    <property type="match status" value="1"/>
</dbReference>
<dbReference type="RefSeq" id="WP_239365807.1">
    <property type="nucleotide sequence ID" value="NZ_JAKREW010000011.1"/>
</dbReference>
<sequence>MSYRSILVNIDIDGPVAPIVMAAIDLAQRHGARLIGHCAADTPLPMPLPEGGSLFTSTWQQLREGIETRLEEVHVGFERLTSGSVKTEWRQHLRNPTHAVVEASRSADLIVMAASDGAATGDNYRFADPAGVVVRAGRPVLATGDQFERIRAEKIIVAWKDTREARRAVADAVPLLAAAKEVTVATVATEADQWLRDGLNDTTAFLAAHGIKAESKLIESPDEYIELFNFIDASGADLVVSGAYGHSRLREWAFGGVTRSLLNETRLSRFMSS</sequence>
<keyword evidence="3" id="KW-1185">Reference proteome</keyword>
<evidence type="ECO:0000256" key="1">
    <source>
        <dbReference type="ARBA" id="ARBA00008791"/>
    </source>
</evidence>
<reference evidence="2 3" key="1">
    <citation type="submission" date="2022-02" db="EMBL/GenBank/DDBJ databases">
        <title>Draft genome sequence of Mezorhizobium retamae strain IRAMC:0171 isolated from Retama raetam nodules.</title>
        <authorList>
            <person name="Bengaied R."/>
            <person name="Sbissi I."/>
            <person name="Huber K."/>
            <person name="Ghodbane F."/>
            <person name="Nouioui I."/>
            <person name="Tarhouni M."/>
            <person name="Gtari M."/>
        </authorList>
    </citation>
    <scope>NUCLEOTIDE SEQUENCE [LARGE SCALE GENOMIC DNA]</scope>
    <source>
        <strain evidence="2 3">IRAMC:0171</strain>
    </source>
</reference>
<comment type="caution">
    <text evidence="2">The sequence shown here is derived from an EMBL/GenBank/DDBJ whole genome shotgun (WGS) entry which is preliminary data.</text>
</comment>
<evidence type="ECO:0000313" key="3">
    <source>
        <dbReference type="Proteomes" id="UP001201701"/>
    </source>
</evidence>
<proteinExistence type="inferred from homology"/>
<protein>
    <submittedName>
        <fullName evidence="2">Universal stress protein</fullName>
    </submittedName>
</protein>
<evidence type="ECO:0000313" key="2">
    <source>
        <dbReference type="EMBL" id="MCG7506024.1"/>
    </source>
</evidence>
<name>A0ABS9QHB5_9HYPH</name>
<dbReference type="PANTHER" id="PTHR46268">
    <property type="entry name" value="STRESS RESPONSE PROTEIN NHAX"/>
    <property type="match status" value="1"/>
</dbReference>
<accession>A0ABS9QHB5</accession>
<gene>
    <name evidence="2" type="ORF">L4923_13455</name>
</gene>
<dbReference type="Gene3D" id="3.40.50.12370">
    <property type="match status" value="1"/>
</dbReference>
<organism evidence="2 3">
    <name type="scientific">Mesorhizobium retamae</name>
    <dbReference type="NCBI Taxonomy" id="2912854"/>
    <lineage>
        <taxon>Bacteria</taxon>
        <taxon>Pseudomonadati</taxon>
        <taxon>Pseudomonadota</taxon>
        <taxon>Alphaproteobacteria</taxon>
        <taxon>Hyphomicrobiales</taxon>
        <taxon>Phyllobacteriaceae</taxon>
        <taxon>Mesorhizobium</taxon>
    </lineage>
</organism>